<feature type="region of interest" description="Disordered" evidence="1">
    <location>
        <begin position="29"/>
        <end position="232"/>
    </location>
</feature>
<proteinExistence type="predicted"/>
<protein>
    <submittedName>
        <fullName evidence="2">Uncharacterized protein</fullName>
    </submittedName>
</protein>
<feature type="compositionally biased region" description="Gly residues" evidence="1">
    <location>
        <begin position="217"/>
        <end position="227"/>
    </location>
</feature>
<dbReference type="PANTHER" id="PTHR34779:SF1">
    <property type="entry name" value="OS09G0542900 PROTEIN"/>
    <property type="match status" value="1"/>
</dbReference>
<dbReference type="OrthoDB" id="1926132at2759"/>
<dbReference type="Proteomes" id="UP000250235">
    <property type="component" value="Unassembled WGS sequence"/>
</dbReference>
<feature type="compositionally biased region" description="Basic residues" evidence="1">
    <location>
        <begin position="82"/>
        <end position="97"/>
    </location>
</feature>
<keyword evidence="3" id="KW-1185">Reference proteome</keyword>
<feature type="compositionally biased region" description="Basic and acidic residues" evidence="1">
    <location>
        <begin position="185"/>
        <end position="201"/>
    </location>
</feature>
<accession>A0A2Z7BYC8</accession>
<evidence type="ECO:0000313" key="3">
    <source>
        <dbReference type="Proteomes" id="UP000250235"/>
    </source>
</evidence>
<dbReference type="EMBL" id="KV000914">
    <property type="protein sequence ID" value="KZV39591.1"/>
    <property type="molecule type" value="Genomic_DNA"/>
</dbReference>
<dbReference type="InterPro" id="IPR038796">
    <property type="entry name" value="At1g76070-like"/>
</dbReference>
<feature type="compositionally biased region" description="Basic and acidic residues" evidence="1">
    <location>
        <begin position="98"/>
        <end position="116"/>
    </location>
</feature>
<dbReference type="AlphaFoldDB" id="A0A2Z7BYC8"/>
<gene>
    <name evidence="2" type="ORF">F511_02054</name>
</gene>
<evidence type="ECO:0000256" key="1">
    <source>
        <dbReference type="SAM" id="MobiDB-lite"/>
    </source>
</evidence>
<organism evidence="2 3">
    <name type="scientific">Dorcoceras hygrometricum</name>
    <dbReference type="NCBI Taxonomy" id="472368"/>
    <lineage>
        <taxon>Eukaryota</taxon>
        <taxon>Viridiplantae</taxon>
        <taxon>Streptophyta</taxon>
        <taxon>Embryophyta</taxon>
        <taxon>Tracheophyta</taxon>
        <taxon>Spermatophyta</taxon>
        <taxon>Magnoliopsida</taxon>
        <taxon>eudicotyledons</taxon>
        <taxon>Gunneridae</taxon>
        <taxon>Pentapetalae</taxon>
        <taxon>asterids</taxon>
        <taxon>lamiids</taxon>
        <taxon>Lamiales</taxon>
        <taxon>Gesneriaceae</taxon>
        <taxon>Didymocarpoideae</taxon>
        <taxon>Trichosporeae</taxon>
        <taxon>Loxocarpinae</taxon>
        <taxon>Dorcoceras</taxon>
    </lineage>
</organism>
<dbReference type="PANTHER" id="PTHR34779">
    <property type="entry name" value="OS09G0542900 PROTEIN"/>
    <property type="match status" value="1"/>
</dbReference>
<name>A0A2Z7BYC8_9LAMI</name>
<evidence type="ECO:0000313" key="2">
    <source>
        <dbReference type="EMBL" id="KZV39591.1"/>
    </source>
</evidence>
<reference evidence="2 3" key="1">
    <citation type="journal article" date="2015" name="Proc. Natl. Acad. Sci. U.S.A.">
        <title>The resurrection genome of Boea hygrometrica: A blueprint for survival of dehydration.</title>
        <authorList>
            <person name="Xiao L."/>
            <person name="Yang G."/>
            <person name="Zhang L."/>
            <person name="Yang X."/>
            <person name="Zhao S."/>
            <person name="Ji Z."/>
            <person name="Zhou Q."/>
            <person name="Hu M."/>
            <person name="Wang Y."/>
            <person name="Chen M."/>
            <person name="Xu Y."/>
            <person name="Jin H."/>
            <person name="Xiao X."/>
            <person name="Hu G."/>
            <person name="Bao F."/>
            <person name="Hu Y."/>
            <person name="Wan P."/>
            <person name="Li L."/>
            <person name="Deng X."/>
            <person name="Kuang T."/>
            <person name="Xiang C."/>
            <person name="Zhu J.K."/>
            <person name="Oliver M.J."/>
            <person name="He Y."/>
        </authorList>
    </citation>
    <scope>NUCLEOTIDE SEQUENCE [LARGE SCALE GENOMIC DNA]</scope>
    <source>
        <strain evidence="3">cv. XS01</strain>
    </source>
</reference>
<sequence>MEKGTVKPKKKILNLLPRARAAAVSFQNLPFSPGRDRLRAHHNKGFSGPILTSMIPPEARGRSKNFETPEPTSPKVSCMGQIKHRKKMSSSKQKRVSPPRETRPEKPRPAKAELKKKPSGVWKLFASGRKSDASIKYSPPPQHQQQHPSSTAAGTAPGLGQMRKFASSREAFASFDWAPAQIAPEVDRREIEDSDEERGYTDGEDDIIIPFSAPILMGGGGGGGEGSGAAPVEPRKEINLWKRRTMAQPKPIRLNKIR</sequence>